<name>K4RAH2_STRDJ</name>
<reference evidence="2 3" key="1">
    <citation type="journal article" date="2012" name="J. Bacteriol.">
        <title>Genome sequence of the bacterium Streptomyces davawensis JCM 4913 and heterologous production of the unique antibiotic roseoflavin.</title>
        <authorList>
            <person name="Jankowitsch F."/>
            <person name="Schwarz J."/>
            <person name="Ruckert C."/>
            <person name="Gust B."/>
            <person name="Szczepanowski R."/>
            <person name="Blom J."/>
            <person name="Pelzer S."/>
            <person name="Kalinowski J."/>
            <person name="Mack M."/>
        </authorList>
    </citation>
    <scope>NUCLEOTIDE SEQUENCE [LARGE SCALE GENOMIC DNA]</scope>
    <source>
        <strain evidence="3">DSM 101723 / JCM 4913 / KCC S-0913 / 768</strain>
    </source>
</reference>
<dbReference type="HOGENOM" id="CLU_054376_0_0_11"/>
<sequence>MVTLTVLFVHGTGVREPDYSDALRRIRNGLAKLRPDVRVEPCDWGSALGSHLRAGGVSIPGFVEQGGRGPDEPDPRDQAIAQWALLYINPFAELELAALAAPADPGGFVPGVVPPGDALLSALAGLPADDTVRAAWERSGIGVPLTEAVAALAAAPALRRATERDPHALPRLTARALVAYALGRGETPIVAAAERDALTELLTDALGGDVRGVPEAVAAAARLSARLFESLGGSRVVVARRTAWSERKVGFFGDIVRYLVRGEAVRALVAERVRAQPGPVVLLGHSLGGIVCFDLLASGVLLDGAEQGPGARPAEVAGLLTVGSQAPLLHELDALPSLRFGTSLPPGFPPWVNVYDRRDMLAFLAAEVFRPAGADVLDVAVDNSEPVSAAHGAYWDNQHVHQVMCELLDRVAPP</sequence>
<dbReference type="STRING" id="1214101.BN159_5776"/>
<organism evidence="2 3">
    <name type="scientific">Streptomyces davaonensis (strain DSM 101723 / JCM 4913 / KCC S-0913 / 768)</name>
    <dbReference type="NCBI Taxonomy" id="1214101"/>
    <lineage>
        <taxon>Bacteria</taxon>
        <taxon>Bacillati</taxon>
        <taxon>Actinomycetota</taxon>
        <taxon>Actinomycetes</taxon>
        <taxon>Kitasatosporales</taxon>
        <taxon>Streptomycetaceae</taxon>
        <taxon>Streptomyces</taxon>
    </lineage>
</organism>
<dbReference type="InterPro" id="IPR000073">
    <property type="entry name" value="AB_hydrolase_1"/>
</dbReference>
<evidence type="ECO:0000313" key="3">
    <source>
        <dbReference type="Proteomes" id="UP000008043"/>
    </source>
</evidence>
<dbReference type="PATRIC" id="fig|1214101.3.peg.5859"/>
<dbReference type="EMBL" id="HE971709">
    <property type="protein sequence ID" value="CCK30155.1"/>
    <property type="molecule type" value="Genomic_DNA"/>
</dbReference>
<proteinExistence type="predicted"/>
<keyword evidence="3" id="KW-1185">Reference proteome</keyword>
<dbReference type="AlphaFoldDB" id="K4RAH2"/>
<dbReference type="eggNOG" id="COG3545">
    <property type="taxonomic scope" value="Bacteria"/>
</dbReference>
<dbReference type="SUPFAM" id="SSF53474">
    <property type="entry name" value="alpha/beta-Hydrolases"/>
    <property type="match status" value="1"/>
</dbReference>
<accession>K4RAH2</accession>
<dbReference type="RefSeq" id="WP_015660491.1">
    <property type="nucleotide sequence ID" value="NC_020504.1"/>
</dbReference>
<dbReference type="Proteomes" id="UP000008043">
    <property type="component" value="Chromosome"/>
</dbReference>
<evidence type="ECO:0000313" key="2">
    <source>
        <dbReference type="EMBL" id="CCK30155.1"/>
    </source>
</evidence>
<gene>
    <name evidence="2" type="ORF">BN159_5776</name>
</gene>
<feature type="domain" description="AB hydrolase-1" evidence="1">
    <location>
        <begin position="263"/>
        <end position="367"/>
    </location>
</feature>
<dbReference type="InterPro" id="IPR029058">
    <property type="entry name" value="AB_hydrolase_fold"/>
</dbReference>
<dbReference type="GO" id="GO:0003824">
    <property type="term" value="F:catalytic activity"/>
    <property type="evidence" value="ECO:0007669"/>
    <property type="project" value="UniProtKB-ARBA"/>
</dbReference>
<dbReference type="KEGG" id="sdv:BN159_5776"/>
<dbReference type="Pfam" id="PF12697">
    <property type="entry name" value="Abhydrolase_6"/>
    <property type="match status" value="1"/>
</dbReference>
<dbReference type="Gene3D" id="3.40.50.1820">
    <property type="entry name" value="alpha/beta hydrolase"/>
    <property type="match status" value="1"/>
</dbReference>
<protein>
    <recommendedName>
        <fullName evidence="1">AB hydrolase-1 domain-containing protein</fullName>
    </recommendedName>
</protein>
<evidence type="ECO:0000259" key="1">
    <source>
        <dbReference type="Pfam" id="PF12697"/>
    </source>
</evidence>
<dbReference type="OrthoDB" id="145361at2"/>